<name>A0A5B7SUQ7_9FLAO</name>
<accession>A0A5B7SUQ7</accession>
<keyword evidence="2" id="KW-1185">Reference proteome</keyword>
<evidence type="ECO:0008006" key="3">
    <source>
        <dbReference type="Google" id="ProtNLM"/>
    </source>
</evidence>
<dbReference type="KEGG" id="asag:FGM00_13195"/>
<protein>
    <recommendedName>
        <fullName evidence="3">Response regulator</fullName>
    </recommendedName>
</protein>
<dbReference type="EMBL" id="CP040710">
    <property type="protein sequence ID" value="QCX01019.1"/>
    <property type="molecule type" value="Genomic_DNA"/>
</dbReference>
<gene>
    <name evidence="1" type="ORF">FGM00_13195</name>
</gene>
<proteinExistence type="predicted"/>
<dbReference type="Proteomes" id="UP000310017">
    <property type="component" value="Chromosome"/>
</dbReference>
<sequence>MSDKIPRIYILDDDMVSTFDIGVKLHQSKKTFDSECFESMERFKVVMESHFRFNSKVVDILMISLDIDGVDREQIMTAIKKAHEIGRNFQTYFFSRYISKELADFVQRSDLISDIFSKPLTRDNIDHIFDNYRKRSARRSFSA</sequence>
<evidence type="ECO:0000313" key="2">
    <source>
        <dbReference type="Proteomes" id="UP000310017"/>
    </source>
</evidence>
<organism evidence="1 2">
    <name type="scientific">Aggregatimonas sangjinii</name>
    <dbReference type="NCBI Taxonomy" id="2583587"/>
    <lineage>
        <taxon>Bacteria</taxon>
        <taxon>Pseudomonadati</taxon>
        <taxon>Bacteroidota</taxon>
        <taxon>Flavobacteriia</taxon>
        <taxon>Flavobacteriales</taxon>
        <taxon>Flavobacteriaceae</taxon>
        <taxon>Aggregatimonas</taxon>
    </lineage>
</organism>
<reference evidence="1 2" key="1">
    <citation type="submission" date="2019-05" db="EMBL/GenBank/DDBJ databases">
        <title>Genome sequencing of F202Z8.</title>
        <authorList>
            <person name="Kwon Y.M."/>
        </authorList>
    </citation>
    <scope>NUCLEOTIDE SEQUENCE [LARGE SCALE GENOMIC DNA]</scope>
    <source>
        <strain evidence="1 2">F202Z8</strain>
    </source>
</reference>
<evidence type="ECO:0000313" key="1">
    <source>
        <dbReference type="EMBL" id="QCX01019.1"/>
    </source>
</evidence>
<dbReference type="RefSeq" id="WP_138853362.1">
    <property type="nucleotide sequence ID" value="NZ_CP040710.1"/>
</dbReference>
<dbReference type="AlphaFoldDB" id="A0A5B7SUQ7"/>